<gene>
    <name evidence="2" type="ORF">HHK36_003205</name>
</gene>
<name>A0A835DNQ2_TETSI</name>
<dbReference type="SUPFAM" id="SSF81383">
    <property type="entry name" value="F-box domain"/>
    <property type="match status" value="1"/>
</dbReference>
<dbReference type="PANTHER" id="PTHR38926:SF13">
    <property type="entry name" value="F-BOX DOMAIN CONTAINING PROTEIN, EXPRESSED"/>
    <property type="match status" value="1"/>
</dbReference>
<dbReference type="OrthoDB" id="1929062at2759"/>
<dbReference type="Pfam" id="PF12937">
    <property type="entry name" value="F-box-like"/>
    <property type="match status" value="1"/>
</dbReference>
<protein>
    <recommendedName>
        <fullName evidence="1">F-box domain-containing protein</fullName>
    </recommendedName>
</protein>
<accession>A0A835DNQ2</accession>
<sequence>MDLNVEGSIWGCRIWVYRSYRLATDTMKRRMVDCIESQMDWGRWENLPKDLLLKIFDGLSDKDLFWTVSSVCRSWQSVCWDILFWKEEILDLRKLRNFLNVKASELYDPLATRLLKLLKSIMDSGDCHGGDGLQDRRTCVTSIVFPPHICLSDRHLVYVAERSPKLKRFELPGMIRITGKGFSRAICNWIEMEQISMGPFYFVHYDRIIQEMGRNCRKLDTLCIYGSMYIFEGKYDPDSLLRKLSRSGNGDCGLLVNLTG</sequence>
<reference evidence="2 3" key="1">
    <citation type="submission" date="2020-04" db="EMBL/GenBank/DDBJ databases">
        <title>Plant Genome Project.</title>
        <authorList>
            <person name="Zhang R.-G."/>
        </authorList>
    </citation>
    <scope>NUCLEOTIDE SEQUENCE [LARGE SCALE GENOMIC DNA]</scope>
    <source>
        <strain evidence="2">YNK0</strain>
        <tissue evidence="2">Leaf</tissue>
    </source>
</reference>
<feature type="domain" description="F-box" evidence="1">
    <location>
        <begin position="41"/>
        <end position="88"/>
    </location>
</feature>
<dbReference type="PROSITE" id="PS50181">
    <property type="entry name" value="FBOX"/>
    <property type="match status" value="1"/>
</dbReference>
<dbReference type="InterPro" id="IPR036047">
    <property type="entry name" value="F-box-like_dom_sf"/>
</dbReference>
<comment type="caution">
    <text evidence="2">The sequence shown here is derived from an EMBL/GenBank/DDBJ whole genome shotgun (WGS) entry which is preliminary data.</text>
</comment>
<dbReference type="Gene3D" id="3.80.10.10">
    <property type="entry name" value="Ribonuclease Inhibitor"/>
    <property type="match status" value="1"/>
</dbReference>
<dbReference type="EMBL" id="JABCRI010000002">
    <property type="protein sequence ID" value="KAF8410673.1"/>
    <property type="molecule type" value="Genomic_DNA"/>
</dbReference>
<evidence type="ECO:0000259" key="1">
    <source>
        <dbReference type="PROSITE" id="PS50181"/>
    </source>
</evidence>
<proteinExistence type="predicted"/>
<evidence type="ECO:0000313" key="3">
    <source>
        <dbReference type="Proteomes" id="UP000655225"/>
    </source>
</evidence>
<dbReference type="Proteomes" id="UP000655225">
    <property type="component" value="Unassembled WGS sequence"/>
</dbReference>
<dbReference type="InterPro" id="IPR001810">
    <property type="entry name" value="F-box_dom"/>
</dbReference>
<dbReference type="SMART" id="SM00256">
    <property type="entry name" value="FBOX"/>
    <property type="match status" value="1"/>
</dbReference>
<organism evidence="2 3">
    <name type="scientific">Tetracentron sinense</name>
    <name type="common">Spur-leaf</name>
    <dbReference type="NCBI Taxonomy" id="13715"/>
    <lineage>
        <taxon>Eukaryota</taxon>
        <taxon>Viridiplantae</taxon>
        <taxon>Streptophyta</taxon>
        <taxon>Embryophyta</taxon>
        <taxon>Tracheophyta</taxon>
        <taxon>Spermatophyta</taxon>
        <taxon>Magnoliopsida</taxon>
        <taxon>Trochodendrales</taxon>
        <taxon>Trochodendraceae</taxon>
        <taxon>Tetracentron</taxon>
    </lineage>
</organism>
<dbReference type="InterPro" id="IPR032675">
    <property type="entry name" value="LRR_dom_sf"/>
</dbReference>
<evidence type="ECO:0000313" key="2">
    <source>
        <dbReference type="EMBL" id="KAF8410673.1"/>
    </source>
</evidence>
<dbReference type="OMA" id="WIEMEQI"/>
<dbReference type="PANTHER" id="PTHR38926">
    <property type="entry name" value="F-BOX DOMAIN CONTAINING PROTEIN, EXPRESSED"/>
    <property type="match status" value="1"/>
</dbReference>
<keyword evidence="3" id="KW-1185">Reference proteome</keyword>
<dbReference type="AlphaFoldDB" id="A0A835DNQ2"/>